<gene>
    <name evidence="2" type="ORF">Pla52o_23130</name>
</gene>
<dbReference type="Proteomes" id="UP000316304">
    <property type="component" value="Unassembled WGS sequence"/>
</dbReference>
<dbReference type="Pfam" id="PF14100">
    <property type="entry name" value="DUF6807"/>
    <property type="match status" value="1"/>
</dbReference>
<sequence precursor="true">MPSRKTLSVCCFMIATLMFADSKGLLFAQSDATSIVECTETTEFIRVSVRGKPVLVYNKAVQEPPQGIDAIYRRSGYIHPLYSPSGRIVTGDFAPDHAHQHALFGAFVDTSFEGQPIDFWNQHKRTGGVSHDKVIEVQSGDEVGTFTVELLHQAYPVSDQAKPVLRERWTVQVYADTDPGFVLDIRSEITCIADSPLRVNQYHYGGMAIRGNNQWVTAESEKAIRQFVQAKESDPRLALPSLDVAKHQFLTSRGERRFAGNGSHVKWVDLFGRVDGKLCGVAMLSHKDNFRFPQAVRLHPSKPYFCFAPMVDGEFTIEPSETYTASYRYIAHDDSPNAESIEQAWLQFTR</sequence>
<proteinExistence type="predicted"/>
<dbReference type="InterPro" id="IPR029475">
    <property type="entry name" value="DUF6807"/>
</dbReference>
<name>A0A5C6CML1_9BACT</name>
<keyword evidence="1" id="KW-0732">Signal</keyword>
<protein>
    <submittedName>
        <fullName evidence="2">Uncharacterized protein</fullName>
    </submittedName>
</protein>
<reference evidence="2 3" key="1">
    <citation type="submission" date="2019-02" db="EMBL/GenBank/DDBJ databases">
        <title>Deep-cultivation of Planctomycetes and their phenomic and genomic characterization uncovers novel biology.</title>
        <authorList>
            <person name="Wiegand S."/>
            <person name="Jogler M."/>
            <person name="Boedeker C."/>
            <person name="Pinto D."/>
            <person name="Vollmers J."/>
            <person name="Rivas-Marin E."/>
            <person name="Kohn T."/>
            <person name="Peeters S.H."/>
            <person name="Heuer A."/>
            <person name="Rast P."/>
            <person name="Oberbeckmann S."/>
            <person name="Bunk B."/>
            <person name="Jeske O."/>
            <person name="Meyerdierks A."/>
            <person name="Storesund J.E."/>
            <person name="Kallscheuer N."/>
            <person name="Luecker S."/>
            <person name="Lage O.M."/>
            <person name="Pohl T."/>
            <person name="Merkel B.J."/>
            <person name="Hornburger P."/>
            <person name="Mueller R.-W."/>
            <person name="Bruemmer F."/>
            <person name="Labrenz M."/>
            <person name="Spormann A.M."/>
            <person name="Op Den Camp H."/>
            <person name="Overmann J."/>
            <person name="Amann R."/>
            <person name="Jetten M.S.M."/>
            <person name="Mascher T."/>
            <person name="Medema M.H."/>
            <person name="Devos D.P."/>
            <person name="Kaster A.-K."/>
            <person name="Ovreas L."/>
            <person name="Rohde M."/>
            <person name="Galperin M.Y."/>
            <person name="Jogler C."/>
        </authorList>
    </citation>
    <scope>NUCLEOTIDE SEQUENCE [LARGE SCALE GENOMIC DNA]</scope>
    <source>
        <strain evidence="2 3">Pla52o</strain>
    </source>
</reference>
<dbReference type="AlphaFoldDB" id="A0A5C6CML1"/>
<evidence type="ECO:0000313" key="2">
    <source>
        <dbReference type="EMBL" id="TWU24386.1"/>
    </source>
</evidence>
<accession>A0A5C6CML1</accession>
<dbReference type="OrthoDB" id="242375at2"/>
<keyword evidence="3" id="KW-1185">Reference proteome</keyword>
<feature type="chain" id="PRO_5022891925" evidence="1">
    <location>
        <begin position="21"/>
        <end position="350"/>
    </location>
</feature>
<dbReference type="EMBL" id="SJPT01000003">
    <property type="protein sequence ID" value="TWU24386.1"/>
    <property type="molecule type" value="Genomic_DNA"/>
</dbReference>
<evidence type="ECO:0000256" key="1">
    <source>
        <dbReference type="SAM" id="SignalP"/>
    </source>
</evidence>
<organism evidence="2 3">
    <name type="scientific">Novipirellula galeiformis</name>
    <dbReference type="NCBI Taxonomy" id="2528004"/>
    <lineage>
        <taxon>Bacteria</taxon>
        <taxon>Pseudomonadati</taxon>
        <taxon>Planctomycetota</taxon>
        <taxon>Planctomycetia</taxon>
        <taxon>Pirellulales</taxon>
        <taxon>Pirellulaceae</taxon>
        <taxon>Novipirellula</taxon>
    </lineage>
</organism>
<comment type="caution">
    <text evidence="2">The sequence shown here is derived from an EMBL/GenBank/DDBJ whole genome shotgun (WGS) entry which is preliminary data.</text>
</comment>
<dbReference type="RefSeq" id="WP_146594563.1">
    <property type="nucleotide sequence ID" value="NZ_SJPT01000003.1"/>
</dbReference>
<feature type="signal peptide" evidence="1">
    <location>
        <begin position="1"/>
        <end position="20"/>
    </location>
</feature>
<evidence type="ECO:0000313" key="3">
    <source>
        <dbReference type="Proteomes" id="UP000316304"/>
    </source>
</evidence>